<dbReference type="GO" id="GO:0043856">
    <property type="term" value="F:anti-sigma factor antagonist activity"/>
    <property type="evidence" value="ECO:0007669"/>
    <property type="project" value="TreeGrafter"/>
</dbReference>
<sequence length="137" mass="14967">MSQLRIDPTPPHNGVQRIAVSGRLDAGSYPELDQALDPLLADDRVSSVVLDLEGLNYINSAGIRSLERVRRALAARHRAVLLVNLQPQVRKVLDVVEAVPVEEVFASYEEADAYFDVMQRRLVSKVAAHAPEAGADG</sequence>
<dbReference type="AlphaFoldDB" id="A0A562E586"/>
<dbReference type="Gene3D" id="3.30.750.24">
    <property type="entry name" value="STAS domain"/>
    <property type="match status" value="1"/>
</dbReference>
<comment type="caution">
    <text evidence="2">The sequence shown here is derived from an EMBL/GenBank/DDBJ whole genome shotgun (WGS) entry which is preliminary data.</text>
</comment>
<dbReference type="PANTHER" id="PTHR33495">
    <property type="entry name" value="ANTI-SIGMA FACTOR ANTAGONIST TM_1081-RELATED-RELATED"/>
    <property type="match status" value="1"/>
</dbReference>
<dbReference type="PANTHER" id="PTHR33495:SF2">
    <property type="entry name" value="ANTI-SIGMA FACTOR ANTAGONIST TM_1081-RELATED"/>
    <property type="match status" value="1"/>
</dbReference>
<dbReference type="OrthoDB" id="9808221at2"/>
<keyword evidence="3" id="KW-1185">Reference proteome</keyword>
<dbReference type="InterPro" id="IPR002645">
    <property type="entry name" value="STAS_dom"/>
</dbReference>
<evidence type="ECO:0000313" key="3">
    <source>
        <dbReference type="Proteomes" id="UP000321583"/>
    </source>
</evidence>
<name>A0A562E586_9GAMM</name>
<proteinExistence type="predicted"/>
<dbReference type="Proteomes" id="UP000321583">
    <property type="component" value="Unassembled WGS sequence"/>
</dbReference>
<dbReference type="PROSITE" id="PS50801">
    <property type="entry name" value="STAS"/>
    <property type="match status" value="1"/>
</dbReference>
<reference evidence="2 3" key="1">
    <citation type="submission" date="2019-07" db="EMBL/GenBank/DDBJ databases">
        <title>Genome sequencing of lignin-degrading bacterial isolates.</title>
        <authorList>
            <person name="Gladden J."/>
        </authorList>
    </citation>
    <scope>NUCLEOTIDE SEQUENCE [LARGE SCALE GENOMIC DNA]</scope>
    <source>
        <strain evidence="2 3">J19</strain>
    </source>
</reference>
<dbReference type="Pfam" id="PF01740">
    <property type="entry name" value="STAS"/>
    <property type="match status" value="1"/>
</dbReference>
<gene>
    <name evidence="2" type="ORF">L613_001100000270</name>
</gene>
<evidence type="ECO:0000259" key="1">
    <source>
        <dbReference type="PROSITE" id="PS50801"/>
    </source>
</evidence>
<dbReference type="SUPFAM" id="SSF52091">
    <property type="entry name" value="SpoIIaa-like"/>
    <property type="match status" value="1"/>
</dbReference>
<dbReference type="RefSeq" id="WP_028915151.1">
    <property type="nucleotide sequence ID" value="NZ_VLJS01000013.1"/>
</dbReference>
<dbReference type="CDD" id="cd07043">
    <property type="entry name" value="STAS_anti-anti-sigma_factors"/>
    <property type="match status" value="1"/>
</dbReference>
<dbReference type="InterPro" id="IPR036513">
    <property type="entry name" value="STAS_dom_sf"/>
</dbReference>
<organism evidence="2 3">
    <name type="scientific">Pseudoxanthomonas taiwanensis J19</name>
    <dbReference type="NCBI Taxonomy" id="935569"/>
    <lineage>
        <taxon>Bacteria</taxon>
        <taxon>Pseudomonadati</taxon>
        <taxon>Pseudomonadota</taxon>
        <taxon>Gammaproteobacteria</taxon>
        <taxon>Lysobacterales</taxon>
        <taxon>Lysobacteraceae</taxon>
        <taxon>Pseudoxanthomonas</taxon>
    </lineage>
</organism>
<evidence type="ECO:0000313" key="2">
    <source>
        <dbReference type="EMBL" id="TWH16838.1"/>
    </source>
</evidence>
<protein>
    <submittedName>
        <fullName evidence="2">Anti-anti-sigma factor</fullName>
    </submittedName>
</protein>
<feature type="domain" description="STAS" evidence="1">
    <location>
        <begin position="13"/>
        <end position="115"/>
    </location>
</feature>
<accession>A0A562E586</accession>
<dbReference type="EMBL" id="VLJS01000013">
    <property type="protein sequence ID" value="TWH16838.1"/>
    <property type="molecule type" value="Genomic_DNA"/>
</dbReference>